<gene>
    <name evidence="1" type="ORF">ACFQVD_12690</name>
</gene>
<evidence type="ECO:0000313" key="1">
    <source>
        <dbReference type="EMBL" id="MFC7600954.1"/>
    </source>
</evidence>
<keyword evidence="2" id="KW-1185">Reference proteome</keyword>
<dbReference type="Proteomes" id="UP001596514">
    <property type="component" value="Unassembled WGS sequence"/>
</dbReference>
<protein>
    <submittedName>
        <fullName evidence="1">Uncharacterized protein</fullName>
    </submittedName>
</protein>
<evidence type="ECO:0000313" key="2">
    <source>
        <dbReference type="Proteomes" id="UP001596514"/>
    </source>
</evidence>
<dbReference type="RefSeq" id="WP_343978170.1">
    <property type="nucleotide sequence ID" value="NZ_BAAAGK010000161.1"/>
</dbReference>
<reference evidence="2" key="1">
    <citation type="journal article" date="2019" name="Int. J. Syst. Evol. Microbiol.">
        <title>The Global Catalogue of Microorganisms (GCM) 10K type strain sequencing project: providing services to taxonomists for standard genome sequencing and annotation.</title>
        <authorList>
            <consortium name="The Broad Institute Genomics Platform"/>
            <consortium name="The Broad Institute Genome Sequencing Center for Infectious Disease"/>
            <person name="Wu L."/>
            <person name="Ma J."/>
        </authorList>
    </citation>
    <scope>NUCLEOTIDE SEQUENCE [LARGE SCALE GENOMIC DNA]</scope>
    <source>
        <strain evidence="2">JCM 10083</strain>
    </source>
</reference>
<accession>A0ABW2SZ51</accession>
<proteinExistence type="predicted"/>
<comment type="caution">
    <text evidence="1">The sequence shown here is derived from an EMBL/GenBank/DDBJ whole genome shotgun (WGS) entry which is preliminary data.</text>
</comment>
<sequence>MYAQLWRDDLPDDPIADAPHVGIGPRIPTVSGLVQLIAAATEVEPGRVDQLPAES</sequence>
<dbReference type="EMBL" id="JBHTEE010000001">
    <property type="protein sequence ID" value="MFC7600954.1"/>
    <property type="molecule type" value="Genomic_DNA"/>
</dbReference>
<name>A0ABW2SZ51_9ACTN</name>
<organism evidence="1 2">
    <name type="scientific">Streptosporangium amethystogenes subsp. fukuiense</name>
    <dbReference type="NCBI Taxonomy" id="698418"/>
    <lineage>
        <taxon>Bacteria</taxon>
        <taxon>Bacillati</taxon>
        <taxon>Actinomycetota</taxon>
        <taxon>Actinomycetes</taxon>
        <taxon>Streptosporangiales</taxon>
        <taxon>Streptosporangiaceae</taxon>
        <taxon>Streptosporangium</taxon>
    </lineage>
</organism>